<keyword evidence="6" id="KW-1133">Transmembrane helix</keyword>
<keyword evidence="3" id="KW-0813">Transport</keyword>
<protein>
    <submittedName>
        <fullName evidence="8">Arsenite transporter</fullName>
    </submittedName>
</protein>
<keyword evidence="4" id="KW-1003">Cell membrane</keyword>
<dbReference type="InterPro" id="IPR004706">
    <property type="entry name" value="Arsenical-R_Acr3"/>
</dbReference>
<sequence length="317" mass="35044">MTLSAKLQPIFIIVAAFIGLLLGYTTKFGNFSVNLIEPFLMMLLYFVFLTVDGKKFKESFKNIRFTVTALIINFIWTPLLAYLLGLIFFNSSVDLQIGLVMLMVTPCTDWYLVFTGIANGNIALGASILPLNLLLQILLLPVYLFLFFGGTVTFDSSAVLISIVTVLIIPFALAMLTKLGIRFGNFFERKIAKLNEIGDNAQTFFLCMAVIAMFASESKEVIENPLLLLQMMVPLVIFYVTNFILAGFVGRKQNFSYEDTVSLTFTTIARNSPLSLAIAVAAFPDHPLISLALVIGPLLELPALSIIATLLKKKAHN</sequence>
<gene>
    <name evidence="8" type="ORF">CNEO2_440042</name>
</gene>
<dbReference type="PANTHER" id="PTHR43057">
    <property type="entry name" value="ARSENITE EFFLUX TRANSPORTER"/>
    <property type="match status" value="1"/>
</dbReference>
<dbReference type="AlphaFoldDB" id="A0AAD2DGI0"/>
<dbReference type="Pfam" id="PF01758">
    <property type="entry name" value="SBF"/>
    <property type="match status" value="1"/>
</dbReference>
<reference evidence="8" key="1">
    <citation type="submission" date="2022-10" db="EMBL/GenBank/DDBJ databases">
        <authorList>
            <person name="Aires J."/>
            <person name="Mesa V."/>
        </authorList>
    </citation>
    <scope>NUCLEOTIDE SEQUENCE</scope>
    <source>
        <strain evidence="8">Clostridium neonatale JD116</strain>
    </source>
</reference>
<dbReference type="GO" id="GO:0015105">
    <property type="term" value="F:arsenite transmembrane transporter activity"/>
    <property type="evidence" value="ECO:0007669"/>
    <property type="project" value="TreeGrafter"/>
</dbReference>
<accession>A0AAD2DGI0</accession>
<dbReference type="InterPro" id="IPR038770">
    <property type="entry name" value="Na+/solute_symporter_sf"/>
</dbReference>
<comment type="caution">
    <text evidence="8">The sequence shown here is derived from an EMBL/GenBank/DDBJ whole genome shotgun (WGS) entry which is preliminary data.</text>
</comment>
<dbReference type="EMBL" id="CAMTCP010000242">
    <property type="protein sequence ID" value="CAI3630164.1"/>
    <property type="molecule type" value="Genomic_DNA"/>
</dbReference>
<evidence type="ECO:0000256" key="1">
    <source>
        <dbReference type="ARBA" id="ARBA00004651"/>
    </source>
</evidence>
<comment type="subcellular location">
    <subcellularLocation>
        <location evidence="1">Cell membrane</location>
        <topology evidence="1">Multi-pass membrane protein</topology>
    </subcellularLocation>
</comment>
<dbReference type="Gene3D" id="1.20.1530.20">
    <property type="match status" value="1"/>
</dbReference>
<evidence type="ECO:0000256" key="7">
    <source>
        <dbReference type="ARBA" id="ARBA00023136"/>
    </source>
</evidence>
<dbReference type="InterPro" id="IPR002657">
    <property type="entry name" value="BilAc:Na_symport/Acr3"/>
</dbReference>
<dbReference type="GO" id="GO:0015104">
    <property type="term" value="F:antimonite transmembrane transporter activity"/>
    <property type="evidence" value="ECO:0007669"/>
    <property type="project" value="TreeGrafter"/>
</dbReference>
<evidence type="ECO:0000256" key="3">
    <source>
        <dbReference type="ARBA" id="ARBA00022448"/>
    </source>
</evidence>
<dbReference type="GO" id="GO:0005886">
    <property type="term" value="C:plasma membrane"/>
    <property type="evidence" value="ECO:0007669"/>
    <property type="project" value="UniProtKB-SubCell"/>
</dbReference>
<name>A0AAD2DGI0_9CLOT</name>
<dbReference type="GO" id="GO:0015297">
    <property type="term" value="F:antiporter activity"/>
    <property type="evidence" value="ECO:0007669"/>
    <property type="project" value="InterPro"/>
</dbReference>
<evidence type="ECO:0000313" key="9">
    <source>
        <dbReference type="Proteomes" id="UP001189143"/>
    </source>
</evidence>
<evidence type="ECO:0000256" key="4">
    <source>
        <dbReference type="ARBA" id="ARBA00022475"/>
    </source>
</evidence>
<evidence type="ECO:0000313" key="8">
    <source>
        <dbReference type="EMBL" id="CAI3630164.1"/>
    </source>
</evidence>
<dbReference type="Proteomes" id="UP001189143">
    <property type="component" value="Unassembled WGS sequence"/>
</dbReference>
<keyword evidence="5" id="KW-0812">Transmembrane</keyword>
<comment type="similarity">
    <text evidence="2">Belongs to the arsenical resistance-3 (ACR3) (TC 2.A.59) family.</text>
</comment>
<evidence type="ECO:0000256" key="6">
    <source>
        <dbReference type="ARBA" id="ARBA00022989"/>
    </source>
</evidence>
<evidence type="ECO:0000256" key="5">
    <source>
        <dbReference type="ARBA" id="ARBA00022692"/>
    </source>
</evidence>
<proteinExistence type="inferred from homology"/>
<keyword evidence="7" id="KW-0472">Membrane</keyword>
<evidence type="ECO:0000256" key="2">
    <source>
        <dbReference type="ARBA" id="ARBA00010110"/>
    </source>
</evidence>
<dbReference type="PANTHER" id="PTHR43057:SF1">
    <property type="entry name" value="ARSENICAL-RESISTANCE PROTEIN 3"/>
    <property type="match status" value="1"/>
</dbReference>
<organism evidence="8 9">
    <name type="scientific">Clostridium neonatale</name>
    <dbReference type="NCBI Taxonomy" id="137838"/>
    <lineage>
        <taxon>Bacteria</taxon>
        <taxon>Bacillati</taxon>
        <taxon>Bacillota</taxon>
        <taxon>Clostridia</taxon>
        <taxon>Eubacteriales</taxon>
        <taxon>Clostridiaceae</taxon>
        <taxon>Clostridium</taxon>
    </lineage>
</organism>
<dbReference type="RefSeq" id="WP_210885340.1">
    <property type="nucleotide sequence ID" value="NZ_CAKJVF010000224.1"/>
</dbReference>